<dbReference type="RefSeq" id="WP_107966195.1">
    <property type="nucleotide sequence ID" value="NZ_NWBU01000004.1"/>
</dbReference>
<evidence type="ECO:0000313" key="3">
    <source>
        <dbReference type="Proteomes" id="UP000244162"/>
    </source>
</evidence>
<feature type="region of interest" description="Disordered" evidence="1">
    <location>
        <begin position="52"/>
        <end position="75"/>
    </location>
</feature>
<dbReference type="Proteomes" id="UP000244162">
    <property type="component" value="Unassembled WGS sequence"/>
</dbReference>
<reference evidence="2 3" key="1">
    <citation type="submission" date="2017-09" db="EMBL/GenBank/DDBJ databases">
        <title>Sphingomonas panjinensis sp.nov., isolated from oil-contaminated soil.</title>
        <authorList>
            <person name="Wang L."/>
            <person name="Chen L."/>
        </authorList>
    </citation>
    <scope>NUCLEOTIDE SEQUENCE [LARGE SCALE GENOMIC DNA]</scope>
    <source>
        <strain evidence="2 3">FW-11</strain>
    </source>
</reference>
<evidence type="ECO:0000256" key="1">
    <source>
        <dbReference type="SAM" id="MobiDB-lite"/>
    </source>
</evidence>
<proteinExistence type="predicted"/>
<dbReference type="AlphaFoldDB" id="A0A2T5G1D2"/>
<dbReference type="Gene3D" id="4.10.410.40">
    <property type="match status" value="1"/>
</dbReference>
<gene>
    <name evidence="2" type="ORF">CLG96_02110</name>
</gene>
<protein>
    <recommendedName>
        <fullName evidence="4">Phage tail protein</fullName>
    </recommendedName>
</protein>
<evidence type="ECO:0000313" key="2">
    <source>
        <dbReference type="EMBL" id="PTQ12959.1"/>
    </source>
</evidence>
<dbReference type="OrthoDB" id="7513466at2"/>
<name>A0A2T5G1D2_9SPHN</name>
<evidence type="ECO:0008006" key="4">
    <source>
        <dbReference type="Google" id="ProtNLM"/>
    </source>
</evidence>
<keyword evidence="3" id="KW-1185">Reference proteome</keyword>
<organism evidence="2 3">
    <name type="scientific">Sphingomonas oleivorans</name>
    <dbReference type="NCBI Taxonomy" id="1735121"/>
    <lineage>
        <taxon>Bacteria</taxon>
        <taxon>Pseudomonadati</taxon>
        <taxon>Pseudomonadota</taxon>
        <taxon>Alphaproteobacteria</taxon>
        <taxon>Sphingomonadales</taxon>
        <taxon>Sphingomonadaceae</taxon>
        <taxon>Sphingomonas</taxon>
    </lineage>
</organism>
<comment type="caution">
    <text evidence="2">The sequence shown here is derived from an EMBL/GenBank/DDBJ whole genome shotgun (WGS) entry which is preliminary data.</text>
</comment>
<accession>A0A2T5G1D2</accession>
<dbReference type="EMBL" id="NWBU01000004">
    <property type="protein sequence ID" value="PTQ12959.1"/>
    <property type="molecule type" value="Genomic_DNA"/>
</dbReference>
<sequence>MASTTAAGTTIAISAAAPATQDSTGYAALTYTEIGGIEQIGTIGATTNKVEFQPLNGPKEKHKGSTDYGSLQPALAHSDTDAGQTLLRTAADPANNALYSFKVTYPGGEKRYFQGRVFGYPENVGGADSIIMANPTIEINTKVVKAAS</sequence>